<dbReference type="InterPro" id="IPR013087">
    <property type="entry name" value="Znf_C2H2_type"/>
</dbReference>
<dbReference type="EMBL" id="NBII01000008">
    <property type="protein sequence ID" value="PAV16627.1"/>
    <property type="molecule type" value="Genomic_DNA"/>
</dbReference>
<feature type="compositionally biased region" description="Polar residues" evidence="2">
    <location>
        <begin position="30"/>
        <end position="42"/>
    </location>
</feature>
<gene>
    <name evidence="4" type="ORF">PNOK_0824700</name>
</gene>
<keyword evidence="1" id="KW-0479">Metal-binding</keyword>
<evidence type="ECO:0000256" key="1">
    <source>
        <dbReference type="PROSITE-ProRule" id="PRU00042"/>
    </source>
</evidence>
<evidence type="ECO:0000259" key="3">
    <source>
        <dbReference type="PROSITE" id="PS50157"/>
    </source>
</evidence>
<protein>
    <recommendedName>
        <fullName evidence="3">C2H2-type domain-containing protein</fullName>
    </recommendedName>
</protein>
<dbReference type="Proteomes" id="UP000217199">
    <property type="component" value="Unassembled WGS sequence"/>
</dbReference>
<dbReference type="PROSITE" id="PS50157">
    <property type="entry name" value="ZINC_FINGER_C2H2_2"/>
    <property type="match status" value="1"/>
</dbReference>
<keyword evidence="1" id="KW-0862">Zinc</keyword>
<dbReference type="SMART" id="SM00355">
    <property type="entry name" value="ZnF_C2H2"/>
    <property type="match status" value="2"/>
</dbReference>
<feature type="region of interest" description="Disordered" evidence="2">
    <location>
        <begin position="1"/>
        <end position="195"/>
    </location>
</feature>
<feature type="compositionally biased region" description="Basic and acidic residues" evidence="2">
    <location>
        <begin position="1"/>
        <end position="10"/>
    </location>
</feature>
<name>A0A286UAN3_9AGAM</name>
<proteinExistence type="predicted"/>
<feature type="compositionally biased region" description="Polar residues" evidence="2">
    <location>
        <begin position="109"/>
        <end position="122"/>
    </location>
</feature>
<feature type="compositionally biased region" description="Basic and acidic residues" evidence="2">
    <location>
        <begin position="43"/>
        <end position="54"/>
    </location>
</feature>
<comment type="caution">
    <text evidence="4">The sequence shown here is derived from an EMBL/GenBank/DDBJ whole genome shotgun (WGS) entry which is preliminary data.</text>
</comment>
<feature type="region of interest" description="Disordered" evidence="2">
    <location>
        <begin position="262"/>
        <end position="281"/>
    </location>
</feature>
<feature type="domain" description="C2H2-type" evidence="3">
    <location>
        <begin position="242"/>
        <end position="272"/>
    </location>
</feature>
<organism evidence="4 5">
    <name type="scientific">Pyrrhoderma noxium</name>
    <dbReference type="NCBI Taxonomy" id="2282107"/>
    <lineage>
        <taxon>Eukaryota</taxon>
        <taxon>Fungi</taxon>
        <taxon>Dikarya</taxon>
        <taxon>Basidiomycota</taxon>
        <taxon>Agaricomycotina</taxon>
        <taxon>Agaricomycetes</taxon>
        <taxon>Hymenochaetales</taxon>
        <taxon>Hymenochaetaceae</taxon>
        <taxon>Pyrrhoderma</taxon>
    </lineage>
</organism>
<accession>A0A286UAN3</accession>
<keyword evidence="1" id="KW-0863">Zinc-finger</keyword>
<evidence type="ECO:0000313" key="4">
    <source>
        <dbReference type="EMBL" id="PAV16627.1"/>
    </source>
</evidence>
<reference evidence="4 5" key="1">
    <citation type="journal article" date="2017" name="Mol. Ecol.">
        <title>Comparative and population genomic landscape of Phellinus noxius: A hypervariable fungus causing root rot in trees.</title>
        <authorList>
            <person name="Chung C.L."/>
            <person name="Lee T.J."/>
            <person name="Akiba M."/>
            <person name="Lee H.H."/>
            <person name="Kuo T.H."/>
            <person name="Liu D."/>
            <person name="Ke H.M."/>
            <person name="Yokoi T."/>
            <person name="Roa M.B."/>
            <person name="Lu M.J."/>
            <person name="Chang Y.Y."/>
            <person name="Ann P.J."/>
            <person name="Tsai J.N."/>
            <person name="Chen C.Y."/>
            <person name="Tzean S.S."/>
            <person name="Ota Y."/>
            <person name="Hattori T."/>
            <person name="Sahashi N."/>
            <person name="Liou R.F."/>
            <person name="Kikuchi T."/>
            <person name="Tsai I.J."/>
        </authorList>
    </citation>
    <scope>NUCLEOTIDE SEQUENCE [LARGE SCALE GENOMIC DNA]</scope>
    <source>
        <strain evidence="4 5">FFPRI411160</strain>
    </source>
</reference>
<feature type="compositionally biased region" description="Basic and acidic residues" evidence="2">
    <location>
        <begin position="269"/>
        <end position="281"/>
    </location>
</feature>
<dbReference type="InParanoid" id="A0A286UAN3"/>
<feature type="compositionally biased region" description="Basic and acidic residues" evidence="2">
    <location>
        <begin position="132"/>
        <end position="152"/>
    </location>
</feature>
<dbReference type="AlphaFoldDB" id="A0A286UAN3"/>
<evidence type="ECO:0000256" key="2">
    <source>
        <dbReference type="SAM" id="MobiDB-lite"/>
    </source>
</evidence>
<feature type="compositionally biased region" description="Polar residues" evidence="2">
    <location>
        <begin position="184"/>
        <end position="194"/>
    </location>
</feature>
<feature type="compositionally biased region" description="Polar residues" evidence="2">
    <location>
        <begin position="66"/>
        <end position="88"/>
    </location>
</feature>
<evidence type="ECO:0000313" key="5">
    <source>
        <dbReference type="Proteomes" id="UP000217199"/>
    </source>
</evidence>
<dbReference type="GO" id="GO:0008270">
    <property type="term" value="F:zinc ion binding"/>
    <property type="evidence" value="ECO:0007669"/>
    <property type="project" value="UniProtKB-KW"/>
</dbReference>
<sequence length="281" mass="31506">MVNGIDRDMLSKLGGPGNTAGTYTHERSRPPNQSEQNSSNKMSIRDLVEFDAKTDLPVTQDAADQRATQIRDIQNRPQQVQQLTPSASSHRHKIPVSSVTSRTTHEGSESTMRTQAEQSRISIPSAPTLLPRKVEDPKGRYPTEPIRQKVTNDRPALSHHREAGSLSSSQNSLRPLAPKESVISGPSSEPQQNIAGPVDMTRSQILQKRPRQVGLDIKCEQCGRHYKTKSGFSRHRSDNLIYKCAEANCGIKFCSKYHYKQHNKKEHKKKENIEKAQVKAQ</sequence>
<dbReference type="PROSITE" id="PS00028">
    <property type="entry name" value="ZINC_FINGER_C2H2_1"/>
    <property type="match status" value="1"/>
</dbReference>
<keyword evidence="5" id="KW-1185">Reference proteome</keyword>